<feature type="domain" description="CobE/GbiG C-terminal" evidence="2">
    <location>
        <begin position="3"/>
        <end position="119"/>
    </location>
</feature>
<keyword evidence="1" id="KW-0732">Signal</keyword>
<protein>
    <submittedName>
        <fullName evidence="3">Cobalamin biosynthesis protein</fullName>
    </submittedName>
</protein>
<dbReference type="Proteomes" id="UP000305654">
    <property type="component" value="Unassembled WGS sequence"/>
</dbReference>
<accession>A0A5R9JA17</accession>
<evidence type="ECO:0000313" key="4">
    <source>
        <dbReference type="Proteomes" id="UP000305654"/>
    </source>
</evidence>
<organism evidence="3 4">
    <name type="scientific">Lichenicoccus roseus</name>
    <dbReference type="NCBI Taxonomy" id="2683649"/>
    <lineage>
        <taxon>Bacteria</taxon>
        <taxon>Pseudomonadati</taxon>
        <taxon>Pseudomonadota</taxon>
        <taxon>Alphaproteobacteria</taxon>
        <taxon>Acetobacterales</taxon>
        <taxon>Acetobacteraceae</taxon>
        <taxon>Lichenicoccus</taxon>
    </lineage>
</organism>
<reference evidence="3 4" key="1">
    <citation type="submission" date="2019-05" db="EMBL/GenBank/DDBJ databases">
        <authorList>
            <person name="Pankratov T."/>
            <person name="Grouzdev D."/>
        </authorList>
    </citation>
    <scope>NUCLEOTIDE SEQUENCE [LARGE SCALE GENOMIC DNA]</scope>
    <source>
        <strain evidence="3 4">KEBCLARHB70R</strain>
    </source>
</reference>
<evidence type="ECO:0000256" key="1">
    <source>
        <dbReference type="SAM" id="SignalP"/>
    </source>
</evidence>
<proteinExistence type="predicted"/>
<dbReference type="PANTHER" id="PTHR37477:SF1">
    <property type="entry name" value="COBALT-PRECORRIN-5A HYDROLASE"/>
    <property type="match status" value="1"/>
</dbReference>
<dbReference type="EMBL" id="VCDI01000009">
    <property type="protein sequence ID" value="TLU71058.1"/>
    <property type="molecule type" value="Genomic_DNA"/>
</dbReference>
<gene>
    <name evidence="3" type="ORF">FE263_19395</name>
</gene>
<keyword evidence="4" id="KW-1185">Reference proteome</keyword>
<dbReference type="Pfam" id="PF01890">
    <property type="entry name" value="CbiG_C"/>
    <property type="match status" value="1"/>
</dbReference>
<feature type="chain" id="PRO_5024293851" evidence="1">
    <location>
        <begin position="29"/>
        <end position="125"/>
    </location>
</feature>
<dbReference type="InterPro" id="IPR002750">
    <property type="entry name" value="CobE/GbiG_C"/>
</dbReference>
<sequence length="125" mass="12848">MVAAGLGCRRGVPAAAVLALLRACAAEAGSTPGLLAVPDFKRDEPGLDEAARRLGLTLLRVPNDQLRAQQPRCVTRSARVEDAVGLPSVAEACALAALGPQARLLLPRRAADGVTCAFALLEATP</sequence>
<evidence type="ECO:0000313" key="3">
    <source>
        <dbReference type="EMBL" id="TLU71058.1"/>
    </source>
</evidence>
<name>A0A5R9JA17_9PROT</name>
<dbReference type="PANTHER" id="PTHR37477">
    <property type="entry name" value="COBALT-PRECORRIN-5A HYDROLASE"/>
    <property type="match status" value="1"/>
</dbReference>
<dbReference type="OrthoDB" id="7224020at2"/>
<dbReference type="AlphaFoldDB" id="A0A5R9JA17"/>
<evidence type="ECO:0000259" key="2">
    <source>
        <dbReference type="Pfam" id="PF01890"/>
    </source>
</evidence>
<feature type="signal peptide" evidence="1">
    <location>
        <begin position="1"/>
        <end position="28"/>
    </location>
</feature>
<comment type="caution">
    <text evidence="3">The sequence shown here is derived from an EMBL/GenBank/DDBJ whole genome shotgun (WGS) entry which is preliminary data.</text>
</comment>
<dbReference type="GO" id="GO:0009236">
    <property type="term" value="P:cobalamin biosynthetic process"/>
    <property type="evidence" value="ECO:0007669"/>
    <property type="project" value="InterPro"/>
</dbReference>
<dbReference type="InterPro" id="IPR052553">
    <property type="entry name" value="CbiG_hydrolase"/>
</dbReference>
<dbReference type="SUPFAM" id="SSF159664">
    <property type="entry name" value="CobE/GbiG C-terminal domain-like"/>
    <property type="match status" value="1"/>
</dbReference>
<dbReference type="InterPro" id="IPR036518">
    <property type="entry name" value="CobE/GbiG_C_sf"/>
</dbReference>
<dbReference type="Gene3D" id="3.30.420.180">
    <property type="entry name" value="CobE/GbiG C-terminal domain"/>
    <property type="match status" value="1"/>
</dbReference>